<accession>A0A0A8ZR84</accession>
<reference evidence="2" key="1">
    <citation type="submission" date="2014-09" db="EMBL/GenBank/DDBJ databases">
        <authorList>
            <person name="Magalhaes I.L.F."/>
            <person name="Oliveira U."/>
            <person name="Santos F.R."/>
            <person name="Vidigal T.H.D.A."/>
            <person name="Brescovit A.D."/>
            <person name="Santos A.J."/>
        </authorList>
    </citation>
    <scope>NUCLEOTIDE SEQUENCE</scope>
    <source>
        <tissue evidence="2">Shoot tissue taken approximately 20 cm above the soil surface</tissue>
    </source>
</reference>
<sequence>MRDPDAARAQGAARAVFGRRSLNPAELRGASRGASHSRRYGLLRGSSGEDGGEARRRR</sequence>
<protein>
    <submittedName>
        <fullName evidence="2">Uncharacterized protein</fullName>
    </submittedName>
</protein>
<dbReference type="EMBL" id="GBRH01255966">
    <property type="protein sequence ID" value="JAD41929.1"/>
    <property type="molecule type" value="Transcribed_RNA"/>
</dbReference>
<dbReference type="AlphaFoldDB" id="A0A0A8ZR84"/>
<feature type="region of interest" description="Disordered" evidence="1">
    <location>
        <begin position="27"/>
        <end position="58"/>
    </location>
</feature>
<evidence type="ECO:0000256" key="1">
    <source>
        <dbReference type="SAM" id="MobiDB-lite"/>
    </source>
</evidence>
<organism evidence="2">
    <name type="scientific">Arundo donax</name>
    <name type="common">Giant reed</name>
    <name type="synonym">Donax arundinaceus</name>
    <dbReference type="NCBI Taxonomy" id="35708"/>
    <lineage>
        <taxon>Eukaryota</taxon>
        <taxon>Viridiplantae</taxon>
        <taxon>Streptophyta</taxon>
        <taxon>Embryophyta</taxon>
        <taxon>Tracheophyta</taxon>
        <taxon>Spermatophyta</taxon>
        <taxon>Magnoliopsida</taxon>
        <taxon>Liliopsida</taxon>
        <taxon>Poales</taxon>
        <taxon>Poaceae</taxon>
        <taxon>PACMAD clade</taxon>
        <taxon>Arundinoideae</taxon>
        <taxon>Arundineae</taxon>
        <taxon>Arundo</taxon>
    </lineage>
</organism>
<proteinExistence type="predicted"/>
<reference evidence="2" key="2">
    <citation type="journal article" date="2015" name="Data Brief">
        <title>Shoot transcriptome of the giant reed, Arundo donax.</title>
        <authorList>
            <person name="Barrero R.A."/>
            <person name="Guerrero F.D."/>
            <person name="Moolhuijzen P."/>
            <person name="Goolsby J.A."/>
            <person name="Tidwell J."/>
            <person name="Bellgard S.E."/>
            <person name="Bellgard M.I."/>
        </authorList>
    </citation>
    <scope>NUCLEOTIDE SEQUENCE</scope>
    <source>
        <tissue evidence="2">Shoot tissue taken approximately 20 cm above the soil surface</tissue>
    </source>
</reference>
<evidence type="ECO:0000313" key="2">
    <source>
        <dbReference type="EMBL" id="JAD41929.1"/>
    </source>
</evidence>
<name>A0A0A8ZR84_ARUDO</name>